<dbReference type="Pfam" id="PF22792">
    <property type="entry name" value="DUF7012"/>
    <property type="match status" value="1"/>
</dbReference>
<dbReference type="AlphaFoldDB" id="A0A2S6NHV2"/>
<organism evidence="3 4">
    <name type="scientific">Rhodopila globiformis</name>
    <name type="common">Rhodopseudomonas globiformis</name>
    <dbReference type="NCBI Taxonomy" id="1071"/>
    <lineage>
        <taxon>Bacteria</taxon>
        <taxon>Pseudomonadati</taxon>
        <taxon>Pseudomonadota</taxon>
        <taxon>Alphaproteobacteria</taxon>
        <taxon>Acetobacterales</taxon>
        <taxon>Acetobacteraceae</taxon>
        <taxon>Rhodopila</taxon>
    </lineage>
</organism>
<comment type="caution">
    <text evidence="3">The sequence shown here is derived from an EMBL/GenBank/DDBJ whole genome shotgun (WGS) entry which is preliminary data.</text>
</comment>
<reference evidence="3 4" key="1">
    <citation type="journal article" date="2018" name="Arch. Microbiol.">
        <title>New insights into the metabolic potential of the phototrophic purple bacterium Rhodopila globiformis DSM 161(T) from its draft genome sequence and evidence for a vanadium-dependent nitrogenase.</title>
        <authorList>
            <person name="Imhoff J.F."/>
            <person name="Rahn T."/>
            <person name="Kunzel S."/>
            <person name="Neulinger S.C."/>
        </authorList>
    </citation>
    <scope>NUCLEOTIDE SEQUENCE [LARGE SCALE GENOMIC DNA]</scope>
    <source>
        <strain evidence="3 4">DSM 161</strain>
    </source>
</reference>
<evidence type="ECO:0008006" key="5">
    <source>
        <dbReference type="Google" id="ProtNLM"/>
    </source>
</evidence>
<dbReference type="EMBL" id="NHRY01000125">
    <property type="protein sequence ID" value="PPQ34222.1"/>
    <property type="molecule type" value="Genomic_DNA"/>
</dbReference>
<dbReference type="Pfam" id="PF10074">
    <property type="entry name" value="RovC_DNA-bd"/>
    <property type="match status" value="1"/>
</dbReference>
<accession>A0A2S6NHV2</accession>
<gene>
    <name evidence="3" type="ORF">CCS01_11975</name>
</gene>
<dbReference type="OrthoDB" id="7220903at2"/>
<feature type="domain" description="T6SS Transcription factor RovC-like DNA binding" evidence="1">
    <location>
        <begin position="106"/>
        <end position="209"/>
    </location>
</feature>
<protein>
    <recommendedName>
        <fullName evidence="5">DUF2285 domain-containing protein</fullName>
    </recommendedName>
</protein>
<proteinExistence type="predicted"/>
<dbReference type="InterPro" id="IPR054278">
    <property type="entry name" value="DUF7012"/>
</dbReference>
<dbReference type="Proteomes" id="UP000239724">
    <property type="component" value="Unassembled WGS sequence"/>
</dbReference>
<dbReference type="InterPro" id="IPR018754">
    <property type="entry name" value="RovC-like_DNA-bd"/>
</dbReference>
<feature type="domain" description="DUF7012" evidence="2">
    <location>
        <begin position="40"/>
        <end position="88"/>
    </location>
</feature>
<sequence length="211" mass="22775">MRRPLAPASLGDGGYAFAPDPYAPVGTGPVSWLPELSPGTLILDAAPPGFDPLSLDPAQLGSVIGDRIDDDGREVVVADGTGELHIRLCNDRAVSRPTIILPIGATAIDLRLDVASRFVRRLRGQTIGLLPQALRLTVLRKRRLIQLLQAYDIHETGGSPRDVAETVLRSGQAGLPSVEWKDSHSRRAANRLIHDAICLVERGYLKFLRGG</sequence>
<keyword evidence="4" id="KW-1185">Reference proteome</keyword>
<evidence type="ECO:0000313" key="4">
    <source>
        <dbReference type="Proteomes" id="UP000239724"/>
    </source>
</evidence>
<evidence type="ECO:0000259" key="1">
    <source>
        <dbReference type="Pfam" id="PF10074"/>
    </source>
</evidence>
<evidence type="ECO:0000259" key="2">
    <source>
        <dbReference type="Pfam" id="PF22792"/>
    </source>
</evidence>
<name>A0A2S6NHV2_RHOGL</name>
<evidence type="ECO:0000313" key="3">
    <source>
        <dbReference type="EMBL" id="PPQ34222.1"/>
    </source>
</evidence>